<dbReference type="Proteomes" id="UP000294564">
    <property type="component" value="Unassembled WGS sequence"/>
</dbReference>
<protein>
    <submittedName>
        <fullName evidence="1">Uncharacterized protein</fullName>
    </submittedName>
</protein>
<evidence type="ECO:0000313" key="2">
    <source>
        <dbReference type="Proteomes" id="UP000294564"/>
    </source>
</evidence>
<dbReference type="AlphaFoldDB" id="A0A4R2NQU4"/>
<name>A0A4R2NQU4_9FLAO</name>
<sequence>MDKKIDKFELIREQKDRILNKLSKYMGYMDSWRGLANRTVKTRILVDNENLQSRNVLSDDELPILEYYENEFNFLIFTTSSIYYKHGSINISFKYNDIKLIDSNNDFIRLKEAPDFIDFKLILSDNSRINFKVETGAPFKAMILLISWHKNL</sequence>
<comment type="caution">
    <text evidence="1">The sequence shown here is derived from an EMBL/GenBank/DDBJ whole genome shotgun (WGS) entry which is preliminary data.</text>
</comment>
<evidence type="ECO:0000313" key="1">
    <source>
        <dbReference type="EMBL" id="TCP24243.1"/>
    </source>
</evidence>
<proteinExistence type="predicted"/>
<organism evidence="1 2">
    <name type="scientific">Tenacibaculum skagerrakense</name>
    <dbReference type="NCBI Taxonomy" id="186571"/>
    <lineage>
        <taxon>Bacteria</taxon>
        <taxon>Pseudomonadati</taxon>
        <taxon>Bacteroidota</taxon>
        <taxon>Flavobacteriia</taxon>
        <taxon>Flavobacteriales</taxon>
        <taxon>Flavobacteriaceae</taxon>
        <taxon>Tenacibaculum</taxon>
    </lineage>
</organism>
<dbReference type="EMBL" id="SLXM01000006">
    <property type="protein sequence ID" value="TCP24243.1"/>
    <property type="molecule type" value="Genomic_DNA"/>
</dbReference>
<reference evidence="1 2" key="1">
    <citation type="submission" date="2019-03" db="EMBL/GenBank/DDBJ databases">
        <title>Genomic Encyclopedia of Type Strains, Phase IV (KMG-IV): sequencing the most valuable type-strain genomes for metagenomic binning, comparative biology and taxonomic classification.</title>
        <authorList>
            <person name="Goeker M."/>
        </authorList>
    </citation>
    <scope>NUCLEOTIDE SEQUENCE [LARGE SCALE GENOMIC DNA]</scope>
    <source>
        <strain evidence="1 2">DSM 14836</strain>
    </source>
</reference>
<accession>A0A4R2NQU4</accession>
<gene>
    <name evidence="1" type="ORF">EV195_10645</name>
</gene>
<keyword evidence="2" id="KW-1185">Reference proteome</keyword>